<proteinExistence type="predicted"/>
<protein>
    <recommendedName>
        <fullName evidence="5">DUF4233 domain-containing protein</fullName>
    </recommendedName>
</protein>
<name>A0ABP4WI50_9MICO</name>
<feature type="transmembrane region" description="Helical" evidence="2">
    <location>
        <begin position="66"/>
        <end position="86"/>
    </location>
</feature>
<evidence type="ECO:0000256" key="2">
    <source>
        <dbReference type="SAM" id="Phobius"/>
    </source>
</evidence>
<feature type="region of interest" description="Disordered" evidence="1">
    <location>
        <begin position="1"/>
        <end position="21"/>
    </location>
</feature>
<evidence type="ECO:0008006" key="5">
    <source>
        <dbReference type="Google" id="ProtNLM"/>
    </source>
</evidence>
<reference evidence="4" key="1">
    <citation type="journal article" date="2019" name="Int. J. Syst. Evol. Microbiol.">
        <title>The Global Catalogue of Microorganisms (GCM) 10K type strain sequencing project: providing services to taxonomists for standard genome sequencing and annotation.</title>
        <authorList>
            <consortium name="The Broad Institute Genomics Platform"/>
            <consortium name="The Broad Institute Genome Sequencing Center for Infectious Disease"/>
            <person name="Wu L."/>
            <person name="Ma J."/>
        </authorList>
    </citation>
    <scope>NUCLEOTIDE SEQUENCE [LARGE SCALE GENOMIC DNA]</scope>
    <source>
        <strain evidence="4">JCM 14319</strain>
    </source>
</reference>
<gene>
    <name evidence="3" type="ORF">GCM10009747_11490</name>
</gene>
<dbReference type="InterPro" id="IPR025327">
    <property type="entry name" value="DUF4233"/>
</dbReference>
<evidence type="ECO:0000313" key="4">
    <source>
        <dbReference type="Proteomes" id="UP001500506"/>
    </source>
</evidence>
<comment type="caution">
    <text evidence="3">The sequence shown here is derived from an EMBL/GenBank/DDBJ whole genome shotgun (WGS) entry which is preliminary data.</text>
</comment>
<organism evidence="3 4">
    <name type="scientific">Agromyces humatus</name>
    <dbReference type="NCBI Taxonomy" id="279573"/>
    <lineage>
        <taxon>Bacteria</taxon>
        <taxon>Bacillati</taxon>
        <taxon>Actinomycetota</taxon>
        <taxon>Actinomycetes</taxon>
        <taxon>Micrococcales</taxon>
        <taxon>Microbacteriaceae</taxon>
        <taxon>Agromyces</taxon>
    </lineage>
</organism>
<keyword evidence="4" id="KW-1185">Reference proteome</keyword>
<feature type="transmembrane region" description="Helical" evidence="2">
    <location>
        <begin position="93"/>
        <end position="126"/>
    </location>
</feature>
<dbReference type="EMBL" id="BAAANH010000002">
    <property type="protein sequence ID" value="GAA1755120.1"/>
    <property type="molecule type" value="Genomic_DNA"/>
</dbReference>
<accession>A0ABP4WI50</accession>
<dbReference type="RefSeq" id="WP_232497211.1">
    <property type="nucleotide sequence ID" value="NZ_BAAANH010000002.1"/>
</dbReference>
<evidence type="ECO:0000256" key="1">
    <source>
        <dbReference type="SAM" id="MobiDB-lite"/>
    </source>
</evidence>
<dbReference type="Pfam" id="PF14017">
    <property type="entry name" value="DUF4233"/>
    <property type="match status" value="1"/>
</dbReference>
<keyword evidence="2" id="KW-0472">Membrane</keyword>
<feature type="transmembrane region" description="Helical" evidence="2">
    <location>
        <begin position="32"/>
        <end position="54"/>
    </location>
</feature>
<sequence>MAESAQPEPTPDAPDDATTHPVRPARSLRRSLAAVILASEALIVFLAALVIWGLAQGAPSGQLPSWVALAAGGVIIVALIATIGLLRHNWAYALGWVLQLLILASGFLNPAMFVVGVIFGGMWWYAMVVGARIDRQHAAAAAAGKEQQ</sequence>
<keyword evidence="2" id="KW-1133">Transmembrane helix</keyword>
<evidence type="ECO:0000313" key="3">
    <source>
        <dbReference type="EMBL" id="GAA1755120.1"/>
    </source>
</evidence>
<keyword evidence="2" id="KW-0812">Transmembrane</keyword>
<dbReference type="Proteomes" id="UP001500506">
    <property type="component" value="Unassembled WGS sequence"/>
</dbReference>